<dbReference type="PROSITE" id="PS00356">
    <property type="entry name" value="HTH_LACI_1"/>
    <property type="match status" value="1"/>
</dbReference>
<reference evidence="5" key="1">
    <citation type="submission" date="2020-10" db="EMBL/GenBank/DDBJ databases">
        <authorList>
            <person name="Gilroy R."/>
        </authorList>
    </citation>
    <scope>NUCLEOTIDE SEQUENCE</scope>
    <source>
        <strain evidence="5">13766</strain>
    </source>
</reference>
<dbReference type="SUPFAM" id="SSF53822">
    <property type="entry name" value="Periplasmic binding protein-like I"/>
    <property type="match status" value="1"/>
</dbReference>
<evidence type="ECO:0000313" key="5">
    <source>
        <dbReference type="EMBL" id="HIS93948.1"/>
    </source>
</evidence>
<dbReference type="Gene3D" id="3.40.50.2300">
    <property type="match status" value="2"/>
</dbReference>
<name>A0A9D1G276_9FIRM</name>
<dbReference type="InterPro" id="IPR010982">
    <property type="entry name" value="Lambda_DNA-bd_dom_sf"/>
</dbReference>
<dbReference type="InterPro" id="IPR046335">
    <property type="entry name" value="LacI/GalR-like_sensor"/>
</dbReference>
<evidence type="ECO:0000256" key="2">
    <source>
        <dbReference type="ARBA" id="ARBA00023125"/>
    </source>
</evidence>
<evidence type="ECO:0000256" key="1">
    <source>
        <dbReference type="ARBA" id="ARBA00023015"/>
    </source>
</evidence>
<reference evidence="5" key="2">
    <citation type="journal article" date="2021" name="PeerJ">
        <title>Extensive microbial diversity within the chicken gut microbiome revealed by metagenomics and culture.</title>
        <authorList>
            <person name="Gilroy R."/>
            <person name="Ravi A."/>
            <person name="Getino M."/>
            <person name="Pursley I."/>
            <person name="Horton D.L."/>
            <person name="Alikhan N.F."/>
            <person name="Baker D."/>
            <person name="Gharbi K."/>
            <person name="Hall N."/>
            <person name="Watson M."/>
            <person name="Adriaenssens E.M."/>
            <person name="Foster-Nyarko E."/>
            <person name="Jarju S."/>
            <person name="Secka A."/>
            <person name="Antonio M."/>
            <person name="Oren A."/>
            <person name="Chaudhuri R.R."/>
            <person name="La Ragione R."/>
            <person name="Hildebrand F."/>
            <person name="Pallen M.J."/>
        </authorList>
    </citation>
    <scope>NUCLEOTIDE SEQUENCE</scope>
    <source>
        <strain evidence="5">13766</strain>
    </source>
</reference>
<keyword evidence="1" id="KW-0805">Transcription regulation</keyword>
<dbReference type="EMBL" id="DVJN01000250">
    <property type="protein sequence ID" value="HIS93948.1"/>
    <property type="molecule type" value="Genomic_DNA"/>
</dbReference>
<dbReference type="PANTHER" id="PTHR30146:SF109">
    <property type="entry name" value="HTH-TYPE TRANSCRIPTIONAL REGULATOR GALS"/>
    <property type="match status" value="1"/>
</dbReference>
<gene>
    <name evidence="5" type="ORF">IAA84_13110</name>
</gene>
<organism evidence="5 6">
    <name type="scientific">Candidatus Alectryocaccomicrobium excrementavium</name>
    <dbReference type="NCBI Taxonomy" id="2840668"/>
    <lineage>
        <taxon>Bacteria</taxon>
        <taxon>Bacillati</taxon>
        <taxon>Bacillota</taxon>
        <taxon>Clostridia</taxon>
        <taxon>Candidatus Alectryocaccomicrobium</taxon>
    </lineage>
</organism>
<dbReference type="PRINTS" id="PR00036">
    <property type="entry name" value="HTHLACI"/>
</dbReference>
<dbReference type="GO" id="GO:0003700">
    <property type="term" value="F:DNA-binding transcription factor activity"/>
    <property type="evidence" value="ECO:0007669"/>
    <property type="project" value="TreeGrafter"/>
</dbReference>
<dbReference type="AlphaFoldDB" id="A0A9D1G276"/>
<dbReference type="Gene3D" id="1.10.260.40">
    <property type="entry name" value="lambda repressor-like DNA-binding domains"/>
    <property type="match status" value="1"/>
</dbReference>
<dbReference type="SUPFAM" id="SSF47413">
    <property type="entry name" value="lambda repressor-like DNA-binding domains"/>
    <property type="match status" value="1"/>
</dbReference>
<dbReference type="Pfam" id="PF13377">
    <property type="entry name" value="Peripla_BP_3"/>
    <property type="match status" value="1"/>
</dbReference>
<feature type="domain" description="HTH lacI-type" evidence="4">
    <location>
        <begin position="4"/>
        <end position="58"/>
    </location>
</feature>
<protein>
    <submittedName>
        <fullName evidence="5">LacI family DNA-binding transcriptional regulator</fullName>
    </submittedName>
</protein>
<dbReference type="InterPro" id="IPR028082">
    <property type="entry name" value="Peripla_BP_I"/>
</dbReference>
<proteinExistence type="predicted"/>
<dbReference type="GO" id="GO:0000976">
    <property type="term" value="F:transcription cis-regulatory region binding"/>
    <property type="evidence" value="ECO:0007669"/>
    <property type="project" value="TreeGrafter"/>
</dbReference>
<dbReference type="SMART" id="SM00354">
    <property type="entry name" value="HTH_LACI"/>
    <property type="match status" value="1"/>
</dbReference>
<dbReference type="PANTHER" id="PTHR30146">
    <property type="entry name" value="LACI-RELATED TRANSCRIPTIONAL REPRESSOR"/>
    <property type="match status" value="1"/>
</dbReference>
<dbReference type="CDD" id="cd01392">
    <property type="entry name" value="HTH_LacI"/>
    <property type="match status" value="1"/>
</dbReference>
<accession>A0A9D1G276</accession>
<dbReference type="InterPro" id="IPR000843">
    <property type="entry name" value="HTH_LacI"/>
</dbReference>
<dbReference type="CDD" id="cd06267">
    <property type="entry name" value="PBP1_LacI_sugar_binding-like"/>
    <property type="match status" value="1"/>
</dbReference>
<dbReference type="Proteomes" id="UP000824140">
    <property type="component" value="Unassembled WGS sequence"/>
</dbReference>
<comment type="caution">
    <text evidence="5">The sequence shown here is derived from an EMBL/GenBank/DDBJ whole genome shotgun (WGS) entry which is preliminary data.</text>
</comment>
<sequence length="351" mass="38746">MEILTIRDIARLARVSVSTVSRVLNGRPDVSEKTRAAVLQVVQKTNFTQNSNAKNLKQRNSEIASIIVRGRQNSFLTDVAERMISFGNQSKARFALDFIDEQGDEFEAAHRQFAERKIEGIVFLGSSTAGKEREIRALPLPCVFATVDTSALRCEGVSSVSVDDRLSARMAVDYLLDCGHRKIAVMGGRREVDDGIGQRYRGVLQSFEARSLAFDERLYVESHFTMGCAYERALAFVRSGLECTAMFCMSDTMAIGAIKAFSEFGLRVPDDISVIGFDNIALARFLTPTLSTVSQPAQLIAEKSVELISRLIHDPSDTENVIVPSRLVQGGTVRRLDGQEPPTRESARESA</sequence>
<evidence type="ECO:0000313" key="6">
    <source>
        <dbReference type="Proteomes" id="UP000824140"/>
    </source>
</evidence>
<evidence type="ECO:0000259" key="4">
    <source>
        <dbReference type="PROSITE" id="PS50932"/>
    </source>
</evidence>
<keyword evidence="2 5" id="KW-0238">DNA-binding</keyword>
<dbReference type="PROSITE" id="PS50932">
    <property type="entry name" value="HTH_LACI_2"/>
    <property type="match status" value="1"/>
</dbReference>
<keyword evidence="3" id="KW-0804">Transcription</keyword>
<dbReference type="Pfam" id="PF00356">
    <property type="entry name" value="LacI"/>
    <property type="match status" value="1"/>
</dbReference>
<evidence type="ECO:0000256" key="3">
    <source>
        <dbReference type="ARBA" id="ARBA00023163"/>
    </source>
</evidence>